<sequence>MKEREMGKGKAINKGRVGCPLLLFLYKTHPFPLPISFNSPPPFLSLSTFYSFLPPPTAVAAAALTTQFESINRSTIRENHSEFCIRKLFLLMASSSTFSNPDANSNPSRESKRKKRRKIGDNGKSEPTASLDQSRWRTQNEQQIYSSKLLQALRQVRRSDDSPSPVIAGRAVRDTADRVLAVTAKGRSRWSRAILTGRLSLRLSQINKKHKKAKVNSINIKSKKPLAAKKRVPALQRKVRVLGRLVPGCQKLPFPNLLEETTDYIAALEMQIRAMTVLTGLLTAGGAGSVASHPDRLG</sequence>
<dbReference type="GO" id="GO:0005634">
    <property type="term" value="C:nucleus"/>
    <property type="evidence" value="ECO:0007669"/>
    <property type="project" value="UniProtKB-SubCell"/>
</dbReference>
<dbReference type="PANTHER" id="PTHR33124">
    <property type="entry name" value="TRANSCRIPTION FACTOR IBH1-LIKE 1"/>
    <property type="match status" value="1"/>
</dbReference>
<dbReference type="InterPro" id="IPR044660">
    <property type="entry name" value="IBH1-like"/>
</dbReference>
<evidence type="ECO:0000256" key="4">
    <source>
        <dbReference type="ARBA" id="ARBA00023242"/>
    </source>
</evidence>
<evidence type="ECO:0000313" key="6">
    <source>
        <dbReference type="RefSeq" id="XP_016448093.1"/>
    </source>
</evidence>
<keyword evidence="5" id="KW-1185">Reference proteome</keyword>
<dbReference type="STRING" id="4097.A0A1S3Y7F0"/>
<gene>
    <name evidence="6" type="primary">LOC107773156</name>
</gene>
<keyword evidence="4" id="KW-0539">Nucleus</keyword>
<dbReference type="GO" id="GO:0000976">
    <property type="term" value="F:transcription cis-regulatory region binding"/>
    <property type="evidence" value="ECO:0007669"/>
    <property type="project" value="UniProtKB-ARBA"/>
</dbReference>
<dbReference type="KEGG" id="nta:107773156"/>
<accession>A0A1S3Y7F0</accession>
<proteinExistence type="predicted"/>
<dbReference type="OMA" id="QTEHRIY"/>
<dbReference type="GO" id="GO:0006355">
    <property type="term" value="P:regulation of DNA-templated transcription"/>
    <property type="evidence" value="ECO:0007669"/>
    <property type="project" value="InterPro"/>
</dbReference>
<dbReference type="Proteomes" id="UP000790787">
    <property type="component" value="Chromosome 19"/>
</dbReference>
<keyword evidence="2" id="KW-0805">Transcription regulation</keyword>
<dbReference type="PANTHER" id="PTHR33124:SF81">
    <property type="entry name" value="TRANSCRIPTION FACTOR BHLH149-LIKE"/>
    <property type="match status" value="1"/>
</dbReference>
<dbReference type="RefSeq" id="XP_016448093.1">
    <property type="nucleotide sequence ID" value="XM_016592607.1"/>
</dbReference>
<dbReference type="OrthoDB" id="1647165at2759"/>
<dbReference type="Pfam" id="PF26576">
    <property type="entry name" value="IBH1_N"/>
    <property type="match status" value="1"/>
</dbReference>
<dbReference type="AlphaFoldDB" id="A0A1S3Y7F0"/>
<protein>
    <submittedName>
        <fullName evidence="6">Transcription factor bHLH149</fullName>
    </submittedName>
</protein>
<dbReference type="CDD" id="cd11444">
    <property type="entry name" value="bHLH_AtIBH1_like"/>
    <property type="match status" value="1"/>
</dbReference>
<comment type="subcellular location">
    <subcellularLocation>
        <location evidence="1">Nucleus</location>
    </subcellularLocation>
</comment>
<evidence type="ECO:0000256" key="3">
    <source>
        <dbReference type="ARBA" id="ARBA00023163"/>
    </source>
</evidence>
<dbReference type="InterPro" id="IPR059002">
    <property type="entry name" value="IBH1_N"/>
</dbReference>
<dbReference type="InterPro" id="IPR036638">
    <property type="entry name" value="HLH_DNA-bd_sf"/>
</dbReference>
<dbReference type="SUPFAM" id="SSF47459">
    <property type="entry name" value="HLH, helix-loop-helix DNA-binding domain"/>
    <property type="match status" value="1"/>
</dbReference>
<dbReference type="PROSITE" id="PS50888">
    <property type="entry name" value="BHLH"/>
    <property type="match status" value="1"/>
</dbReference>
<evidence type="ECO:0000256" key="2">
    <source>
        <dbReference type="ARBA" id="ARBA00023015"/>
    </source>
</evidence>
<dbReference type="InterPro" id="IPR044549">
    <property type="entry name" value="bHLH_AtIBH1-like"/>
</dbReference>
<organism evidence="5 6">
    <name type="scientific">Nicotiana tabacum</name>
    <name type="common">Common tobacco</name>
    <dbReference type="NCBI Taxonomy" id="4097"/>
    <lineage>
        <taxon>Eukaryota</taxon>
        <taxon>Viridiplantae</taxon>
        <taxon>Streptophyta</taxon>
        <taxon>Embryophyta</taxon>
        <taxon>Tracheophyta</taxon>
        <taxon>Spermatophyta</taxon>
        <taxon>Magnoliopsida</taxon>
        <taxon>eudicotyledons</taxon>
        <taxon>Gunneridae</taxon>
        <taxon>Pentapetalae</taxon>
        <taxon>asterids</taxon>
        <taxon>lamiids</taxon>
        <taxon>Solanales</taxon>
        <taxon>Solanaceae</taxon>
        <taxon>Nicotianoideae</taxon>
        <taxon>Nicotianeae</taxon>
        <taxon>Nicotiana</taxon>
    </lineage>
</organism>
<reference evidence="6" key="2">
    <citation type="submission" date="2025-08" db="UniProtKB">
        <authorList>
            <consortium name="RefSeq"/>
        </authorList>
    </citation>
    <scope>IDENTIFICATION</scope>
</reference>
<dbReference type="InterPro" id="IPR011598">
    <property type="entry name" value="bHLH_dom"/>
</dbReference>
<keyword evidence="3" id="KW-0804">Transcription</keyword>
<dbReference type="GeneID" id="107773156"/>
<dbReference type="GO" id="GO:0046983">
    <property type="term" value="F:protein dimerization activity"/>
    <property type="evidence" value="ECO:0007669"/>
    <property type="project" value="InterPro"/>
</dbReference>
<name>A0A1S3Y7F0_TOBAC</name>
<reference evidence="5" key="1">
    <citation type="journal article" date="2014" name="Nat. Commun.">
        <title>The tobacco genome sequence and its comparison with those of tomato and potato.</title>
        <authorList>
            <person name="Sierro N."/>
            <person name="Battey J.N."/>
            <person name="Ouadi S."/>
            <person name="Bakaher N."/>
            <person name="Bovet L."/>
            <person name="Willig A."/>
            <person name="Goepfert S."/>
            <person name="Peitsch M.C."/>
            <person name="Ivanov N.V."/>
        </authorList>
    </citation>
    <scope>NUCLEOTIDE SEQUENCE [LARGE SCALE GENOMIC DNA]</scope>
</reference>
<evidence type="ECO:0000256" key="1">
    <source>
        <dbReference type="ARBA" id="ARBA00004123"/>
    </source>
</evidence>
<evidence type="ECO:0000313" key="5">
    <source>
        <dbReference type="Proteomes" id="UP000790787"/>
    </source>
</evidence>
<dbReference type="PaxDb" id="4097-A0A1S3Y7F0"/>